<keyword evidence="6" id="KW-0227">DNA damage</keyword>
<evidence type="ECO:0000259" key="18">
    <source>
        <dbReference type="PROSITE" id="PS51462"/>
    </source>
</evidence>
<dbReference type="InterPro" id="IPR020084">
    <property type="entry name" value="NUDIX_hydrolase_CS"/>
</dbReference>
<sequence length="132" mass="14901">MSVLVVAAVIRRFADPEKRVLIVRRGPGQSGAGHWEFPGGKVERGESPEQALIREIEEELGLNIRVGAFIGEIEHSYPTKVIRLRVYWAESLHGELQLVEHDAAKWLLPSEIPREELSEADRPFVAKIQVEN</sequence>
<accession>A0A150WJ70</accession>
<comment type="caution">
    <text evidence="19">The sequence shown here is derived from an EMBL/GenBank/DDBJ whole genome shotgun (WGS) entry which is preliminary data.</text>
</comment>
<dbReference type="PROSITE" id="PS51462">
    <property type="entry name" value="NUDIX"/>
    <property type="match status" value="1"/>
</dbReference>
<evidence type="ECO:0000313" key="20">
    <source>
        <dbReference type="Proteomes" id="UP000075320"/>
    </source>
</evidence>
<keyword evidence="7 17" id="KW-0378">Hydrolase</keyword>
<keyword evidence="8" id="KW-0460">Magnesium</keyword>
<comment type="cofactor">
    <cofactor evidence="1">
        <name>Mg(2+)</name>
        <dbReference type="ChEBI" id="CHEBI:18420"/>
    </cofactor>
</comment>
<evidence type="ECO:0000256" key="11">
    <source>
        <dbReference type="ARBA" id="ARBA00036904"/>
    </source>
</evidence>
<dbReference type="PANTHER" id="PTHR47707:SF1">
    <property type="entry name" value="NUDIX HYDROLASE FAMILY PROTEIN"/>
    <property type="match status" value="1"/>
</dbReference>
<evidence type="ECO:0000256" key="6">
    <source>
        <dbReference type="ARBA" id="ARBA00022763"/>
    </source>
</evidence>
<evidence type="ECO:0000256" key="17">
    <source>
        <dbReference type="RuleBase" id="RU003476"/>
    </source>
</evidence>
<organism evidence="19 20">
    <name type="scientific">Bdellovibrio bacteriovorus</name>
    <dbReference type="NCBI Taxonomy" id="959"/>
    <lineage>
        <taxon>Bacteria</taxon>
        <taxon>Pseudomonadati</taxon>
        <taxon>Bdellovibrionota</taxon>
        <taxon>Bdellovibrionia</taxon>
        <taxon>Bdellovibrionales</taxon>
        <taxon>Pseudobdellovibrionaceae</taxon>
        <taxon>Bdellovibrio</taxon>
    </lineage>
</organism>
<dbReference type="Pfam" id="PF00293">
    <property type="entry name" value="NUDIX"/>
    <property type="match status" value="1"/>
</dbReference>
<evidence type="ECO:0000256" key="12">
    <source>
        <dbReference type="ARBA" id="ARBA00038905"/>
    </source>
</evidence>
<evidence type="ECO:0000256" key="2">
    <source>
        <dbReference type="ARBA" id="ARBA00005582"/>
    </source>
</evidence>
<dbReference type="GO" id="GO:0008413">
    <property type="term" value="F:8-oxo-7,8-dihydroguanosine triphosphate pyrophosphatase activity"/>
    <property type="evidence" value="ECO:0007669"/>
    <property type="project" value="TreeGrafter"/>
</dbReference>
<evidence type="ECO:0000256" key="9">
    <source>
        <dbReference type="ARBA" id="ARBA00023204"/>
    </source>
</evidence>
<comment type="catalytic activity">
    <reaction evidence="10">
        <text>8-oxo-dGTP + H2O = 8-oxo-dGMP + diphosphate + H(+)</text>
        <dbReference type="Rhea" id="RHEA:31575"/>
        <dbReference type="ChEBI" id="CHEBI:15377"/>
        <dbReference type="ChEBI" id="CHEBI:15378"/>
        <dbReference type="ChEBI" id="CHEBI:33019"/>
        <dbReference type="ChEBI" id="CHEBI:63224"/>
        <dbReference type="ChEBI" id="CHEBI:77896"/>
        <dbReference type="EC" id="3.6.1.55"/>
    </reaction>
</comment>
<protein>
    <recommendedName>
        <fullName evidence="13">8-oxo-dGTP diphosphatase</fullName>
        <ecNumber evidence="12">3.6.1.55</ecNumber>
    </recommendedName>
    <alternativeName>
        <fullName evidence="16">7,8-dihydro-8-oxoguanine-triphosphatase</fullName>
    </alternativeName>
    <alternativeName>
        <fullName evidence="15">Mutator protein MutT</fullName>
    </alternativeName>
    <alternativeName>
        <fullName evidence="14">dGTP pyrophosphohydrolase</fullName>
    </alternativeName>
</protein>
<keyword evidence="5" id="KW-0479">Metal-binding</keyword>
<dbReference type="Gene3D" id="3.90.79.10">
    <property type="entry name" value="Nucleoside Triphosphate Pyrophosphohydrolase"/>
    <property type="match status" value="1"/>
</dbReference>
<dbReference type="PRINTS" id="PR00502">
    <property type="entry name" value="NUDIXFAMILY"/>
</dbReference>
<dbReference type="GO" id="GO:0006260">
    <property type="term" value="P:DNA replication"/>
    <property type="evidence" value="ECO:0007669"/>
    <property type="project" value="UniProtKB-KW"/>
</dbReference>
<dbReference type="OrthoDB" id="5294734at2"/>
<reference evidence="19 20" key="1">
    <citation type="submission" date="2016-03" db="EMBL/GenBank/DDBJ databases">
        <authorList>
            <person name="Ploux O."/>
        </authorList>
    </citation>
    <scope>NUCLEOTIDE SEQUENCE [LARGE SCALE GENOMIC DNA]</scope>
    <source>
        <strain evidence="19 20">R0</strain>
    </source>
</reference>
<evidence type="ECO:0000256" key="3">
    <source>
        <dbReference type="ARBA" id="ARBA00022457"/>
    </source>
</evidence>
<evidence type="ECO:0000256" key="13">
    <source>
        <dbReference type="ARBA" id="ARBA00040794"/>
    </source>
</evidence>
<dbReference type="CDD" id="cd03425">
    <property type="entry name" value="NUDIX_MutT_NudA_like"/>
    <property type="match status" value="1"/>
</dbReference>
<evidence type="ECO:0000256" key="7">
    <source>
        <dbReference type="ARBA" id="ARBA00022801"/>
    </source>
</evidence>
<dbReference type="GO" id="GO:0046872">
    <property type="term" value="F:metal ion binding"/>
    <property type="evidence" value="ECO:0007669"/>
    <property type="project" value="UniProtKB-KW"/>
</dbReference>
<dbReference type="InterPro" id="IPR000086">
    <property type="entry name" value="NUDIX_hydrolase_dom"/>
</dbReference>
<dbReference type="GO" id="GO:0044715">
    <property type="term" value="F:8-oxo-dGDP phosphatase activity"/>
    <property type="evidence" value="ECO:0007669"/>
    <property type="project" value="TreeGrafter"/>
</dbReference>
<keyword evidence="4" id="KW-0235">DNA replication</keyword>
<evidence type="ECO:0000256" key="14">
    <source>
        <dbReference type="ARBA" id="ARBA00041592"/>
    </source>
</evidence>
<dbReference type="Proteomes" id="UP000075320">
    <property type="component" value="Unassembled WGS sequence"/>
</dbReference>
<evidence type="ECO:0000256" key="8">
    <source>
        <dbReference type="ARBA" id="ARBA00022842"/>
    </source>
</evidence>
<dbReference type="InterPro" id="IPR047127">
    <property type="entry name" value="MutT-like"/>
</dbReference>
<dbReference type="GO" id="GO:0006281">
    <property type="term" value="P:DNA repair"/>
    <property type="evidence" value="ECO:0007669"/>
    <property type="project" value="UniProtKB-KW"/>
</dbReference>
<keyword evidence="9" id="KW-0234">DNA repair</keyword>
<proteinExistence type="inferred from homology"/>
<dbReference type="InterPro" id="IPR015797">
    <property type="entry name" value="NUDIX_hydrolase-like_dom_sf"/>
</dbReference>
<comment type="similarity">
    <text evidence="2 17">Belongs to the Nudix hydrolase family.</text>
</comment>
<evidence type="ECO:0000256" key="5">
    <source>
        <dbReference type="ARBA" id="ARBA00022723"/>
    </source>
</evidence>
<evidence type="ECO:0000256" key="15">
    <source>
        <dbReference type="ARBA" id="ARBA00041979"/>
    </source>
</evidence>
<feature type="domain" description="Nudix hydrolase" evidence="18">
    <location>
        <begin position="1"/>
        <end position="130"/>
    </location>
</feature>
<dbReference type="PANTHER" id="PTHR47707">
    <property type="entry name" value="8-OXO-DGTP DIPHOSPHATASE"/>
    <property type="match status" value="1"/>
</dbReference>
<evidence type="ECO:0000256" key="10">
    <source>
        <dbReference type="ARBA" id="ARBA00035861"/>
    </source>
</evidence>
<name>A0A150WJ70_BDEBC</name>
<keyword evidence="3" id="KW-0515">Mutator protein</keyword>
<gene>
    <name evidence="19" type="ORF">AZI86_12650</name>
</gene>
<evidence type="ECO:0000256" key="1">
    <source>
        <dbReference type="ARBA" id="ARBA00001946"/>
    </source>
</evidence>
<keyword evidence="20" id="KW-1185">Reference proteome</keyword>
<dbReference type="RefSeq" id="WP_061835567.1">
    <property type="nucleotide sequence ID" value="NZ_LUKE01000003.1"/>
</dbReference>
<evidence type="ECO:0000256" key="4">
    <source>
        <dbReference type="ARBA" id="ARBA00022705"/>
    </source>
</evidence>
<dbReference type="EC" id="3.6.1.55" evidence="12"/>
<evidence type="ECO:0000256" key="16">
    <source>
        <dbReference type="ARBA" id="ARBA00042798"/>
    </source>
</evidence>
<dbReference type="InterPro" id="IPR020476">
    <property type="entry name" value="Nudix_hydrolase"/>
</dbReference>
<dbReference type="SUPFAM" id="SSF55811">
    <property type="entry name" value="Nudix"/>
    <property type="match status" value="1"/>
</dbReference>
<dbReference type="AlphaFoldDB" id="A0A150WJ70"/>
<evidence type="ECO:0000313" key="19">
    <source>
        <dbReference type="EMBL" id="KYG63673.1"/>
    </source>
</evidence>
<dbReference type="PROSITE" id="PS00893">
    <property type="entry name" value="NUDIX_BOX"/>
    <property type="match status" value="1"/>
</dbReference>
<comment type="catalytic activity">
    <reaction evidence="11">
        <text>8-oxo-GTP + H2O = 8-oxo-GMP + diphosphate + H(+)</text>
        <dbReference type="Rhea" id="RHEA:67616"/>
        <dbReference type="ChEBI" id="CHEBI:15377"/>
        <dbReference type="ChEBI" id="CHEBI:15378"/>
        <dbReference type="ChEBI" id="CHEBI:33019"/>
        <dbReference type="ChEBI" id="CHEBI:143553"/>
        <dbReference type="ChEBI" id="CHEBI:145694"/>
    </reaction>
</comment>
<dbReference type="GO" id="GO:0044716">
    <property type="term" value="F:8-oxo-GDP phosphatase activity"/>
    <property type="evidence" value="ECO:0007669"/>
    <property type="project" value="TreeGrafter"/>
</dbReference>
<dbReference type="GO" id="GO:0035539">
    <property type="term" value="F:8-oxo-7,8-dihydrodeoxyguanosine triphosphate pyrophosphatase activity"/>
    <property type="evidence" value="ECO:0007669"/>
    <property type="project" value="UniProtKB-EC"/>
</dbReference>
<dbReference type="EMBL" id="LUKE01000003">
    <property type="protein sequence ID" value="KYG63673.1"/>
    <property type="molecule type" value="Genomic_DNA"/>
</dbReference>